<accession>A0A1G1Y0Y2</accession>
<evidence type="ECO:0000256" key="1">
    <source>
        <dbReference type="SAM" id="Coils"/>
    </source>
</evidence>
<dbReference type="AlphaFoldDB" id="A0A1G1Y0Y2"/>
<feature type="transmembrane region" description="Helical" evidence="2">
    <location>
        <begin position="32"/>
        <end position="52"/>
    </location>
</feature>
<name>A0A1G1Y0Y2_9BACT</name>
<comment type="caution">
    <text evidence="3">The sequence shown here is derived from an EMBL/GenBank/DDBJ whole genome shotgun (WGS) entry which is preliminary data.</text>
</comment>
<keyword evidence="1" id="KW-0175">Coiled coil</keyword>
<protein>
    <submittedName>
        <fullName evidence="3">Uncharacterized protein</fullName>
    </submittedName>
</protein>
<evidence type="ECO:0000313" key="4">
    <source>
        <dbReference type="Proteomes" id="UP000178240"/>
    </source>
</evidence>
<keyword evidence="2" id="KW-1133">Transmembrane helix</keyword>
<evidence type="ECO:0000256" key="2">
    <source>
        <dbReference type="SAM" id="Phobius"/>
    </source>
</evidence>
<organism evidence="3 4">
    <name type="scientific">Candidatus Buchananbacteria bacterium RIFCSPHIGHO2_01_FULL_44_11</name>
    <dbReference type="NCBI Taxonomy" id="1797535"/>
    <lineage>
        <taxon>Bacteria</taxon>
        <taxon>Candidatus Buchananiibacteriota</taxon>
    </lineage>
</organism>
<feature type="coiled-coil region" evidence="1">
    <location>
        <begin position="79"/>
        <end position="106"/>
    </location>
</feature>
<proteinExistence type="predicted"/>
<feature type="transmembrane region" description="Helical" evidence="2">
    <location>
        <begin position="7"/>
        <end position="26"/>
    </location>
</feature>
<keyword evidence="2" id="KW-0812">Transmembrane</keyword>
<keyword evidence="2" id="KW-0472">Membrane</keyword>
<reference evidence="3 4" key="1">
    <citation type="journal article" date="2016" name="Nat. Commun.">
        <title>Thousands of microbial genomes shed light on interconnected biogeochemical processes in an aquifer system.</title>
        <authorList>
            <person name="Anantharaman K."/>
            <person name="Brown C.T."/>
            <person name="Hug L.A."/>
            <person name="Sharon I."/>
            <person name="Castelle C.J."/>
            <person name="Probst A.J."/>
            <person name="Thomas B.C."/>
            <person name="Singh A."/>
            <person name="Wilkins M.J."/>
            <person name="Karaoz U."/>
            <person name="Brodie E.L."/>
            <person name="Williams K.H."/>
            <person name="Hubbard S.S."/>
            <person name="Banfield J.F."/>
        </authorList>
    </citation>
    <scope>NUCLEOTIDE SEQUENCE [LARGE SCALE GENOMIC DNA]</scope>
</reference>
<dbReference type="EMBL" id="MHIE01000009">
    <property type="protein sequence ID" value="OGY45995.1"/>
    <property type="molecule type" value="Genomic_DNA"/>
</dbReference>
<evidence type="ECO:0000313" key="3">
    <source>
        <dbReference type="EMBL" id="OGY45995.1"/>
    </source>
</evidence>
<dbReference type="Proteomes" id="UP000178240">
    <property type="component" value="Unassembled WGS sequence"/>
</dbReference>
<sequence>MFKLRILAAIIGFVAMCVMVILSPNLPTIEKVFILVYLTLFMIIAIPLAIVLQIKRDKERYRLEQVTWWQQEEQRRILAEQAQAQQAAIQAERDRKQREAQELENRLWANAADCPGCGVRHKQGDYCPACHRCYALCIKSKCPGCGVCHSCIVRQGRDYCRSYSCLRCDNCTSGIGQEGCNHCYDPSTAWS</sequence>
<gene>
    <name evidence="3" type="ORF">A2744_00315</name>
</gene>